<organism evidence="7 8">
    <name type="scientific">Shinella yambaruensis</name>
    <dbReference type="NCBI Taxonomy" id="415996"/>
    <lineage>
        <taxon>Bacteria</taxon>
        <taxon>Pseudomonadati</taxon>
        <taxon>Pseudomonadota</taxon>
        <taxon>Alphaproteobacteria</taxon>
        <taxon>Hyphomicrobiales</taxon>
        <taxon>Rhizobiaceae</taxon>
        <taxon>Shinella</taxon>
    </lineage>
</organism>
<dbReference type="InterPro" id="IPR009081">
    <property type="entry name" value="PP-bd_ACP"/>
</dbReference>
<evidence type="ECO:0000256" key="2">
    <source>
        <dbReference type="ARBA" id="ARBA00022450"/>
    </source>
</evidence>
<dbReference type="InterPro" id="IPR023213">
    <property type="entry name" value="CAT-like_dom_sf"/>
</dbReference>
<dbReference type="Pfam" id="PF00668">
    <property type="entry name" value="Condensation"/>
    <property type="match status" value="1"/>
</dbReference>
<accession>A0ABQ5ZMU5</accession>
<comment type="pathway">
    <text evidence="1">Siderophore biosynthesis.</text>
</comment>
<reference evidence="8" key="1">
    <citation type="journal article" date="2019" name="Int. J. Syst. Evol. Microbiol.">
        <title>The Global Catalogue of Microorganisms (GCM) 10K type strain sequencing project: providing services to taxonomists for standard genome sequencing and annotation.</title>
        <authorList>
            <consortium name="The Broad Institute Genomics Platform"/>
            <consortium name="The Broad Institute Genome Sequencing Center for Infectious Disease"/>
            <person name="Wu L."/>
            <person name="Ma J."/>
        </authorList>
    </citation>
    <scope>NUCLEOTIDE SEQUENCE [LARGE SCALE GENOMIC DNA]</scope>
    <source>
        <strain evidence="8">NBRC 102122</strain>
    </source>
</reference>
<gene>
    <name evidence="7" type="ORF">GCM10007923_53950</name>
</gene>
<dbReference type="Gene3D" id="1.10.1200.10">
    <property type="entry name" value="ACP-like"/>
    <property type="match status" value="1"/>
</dbReference>
<dbReference type="Pfam" id="PF00501">
    <property type="entry name" value="AMP-binding"/>
    <property type="match status" value="1"/>
</dbReference>
<dbReference type="EMBL" id="BSOP01000047">
    <property type="protein sequence ID" value="GLR54178.1"/>
    <property type="molecule type" value="Genomic_DNA"/>
</dbReference>
<dbReference type="SUPFAM" id="SSF56801">
    <property type="entry name" value="Acetyl-CoA synthetase-like"/>
    <property type="match status" value="1"/>
</dbReference>
<sequence>MSLTQLLDELERHRIHLWVEEGQLRFRAPAGAMTATLKAKVAEQKQALLQRLSNAAGAEADRFAPFPQTPIQQAYLVGRTGALDLGGVSANSYLEFEHDAVDFSHADACLNAVIARHDMLRTVLLPDGLQTVLESVPDYTVPVTDLRALPAEEQDRRLAALREEIGERVRDPFAWPLFELHWVRIDGGLRLLSCVDLIALDAWSSQLFHREWFALIDGETLAPPPAIRFRNCVLCGEDAARKAASRDYWSRELDLLPPAPSLPASRSGGRPGRFRRRAGHLDQARWSALKVACKGLGVTPTGLLATLFANVLSTWSRNEDVALNVTLFNRPPIHPDIRHVLGEFTNTTLLGFADMDASLADQVRATQQRLLERLEHSAVSGVDLLRDLARRRQDYSGSLMPVVFTSLLIGEETDGAKDGRWRQVAGISQTPQVALDHQLYEERGGLSFNWDIAEAALDLDAATAAFERYVETIVALADDPDRWNRAVSRRLPAGQAATRAALHHPPAIPLDGGLDISAPFWEGLETHWDRDALLWSGGRMTYGALAARAADLARRLREAGAGPGDRVAVRLPKGPLQVVAVLAIHHAGAVYVPVTPDLPPARAEAMLRQVAPVARILDADDGAANTIVVSLDDPVPELSPARAPEGRAKADSRRAAYVIFTSGSTGVPKGVTMSHGAVANTLDDMARRFGMTPRDRVFALSSLSFDLSVYDIFAPLSAGAAVVLPDAGAERDPAHWSAMLSQHGVTIWNSVPMLLDMLLVWSASMAAPLPSSLRLALVSGDWVPLDLPGRLSAAAPETRLIALGGATEAAIWSNWQEAGTVAPEWKSVPYGRPLANQYFRVLDRYGADRPDRVAGQLHIGGHGLADDYWGDGEKTAAAFVTAVDTGERLYRTGDLGCFWEDGTLEFLGREDGQVKIGGHRVELGDVTHALESHPDVARAVALVQETAGGRQIVAHVAARAGSALAEAALRENCRALLPAYMVPARFGVHAALPLSANGKIDPKALPAFSSQKPKAATAATSPVRKILEAVIGRRGLPADVNFFELGATSIRLVEAHARLRRELGVDLPVTDLFVHTTIAALEAHMTTLPPLSESAATETA</sequence>
<dbReference type="Gene3D" id="3.30.300.30">
    <property type="match status" value="1"/>
</dbReference>
<name>A0ABQ5ZMU5_9HYPH</name>
<dbReference type="Gene3D" id="3.40.50.12780">
    <property type="entry name" value="N-terminal domain of ligase-like"/>
    <property type="match status" value="1"/>
</dbReference>
<dbReference type="PANTHER" id="PTHR45527:SF10">
    <property type="entry name" value="PYOCHELIN SYNTHASE PCHF"/>
    <property type="match status" value="1"/>
</dbReference>
<evidence type="ECO:0000256" key="5">
    <source>
        <dbReference type="ARBA" id="ARBA00022723"/>
    </source>
</evidence>
<dbReference type="InterPro" id="IPR044894">
    <property type="entry name" value="TubC_N_sf"/>
</dbReference>
<dbReference type="InterPro" id="IPR036736">
    <property type="entry name" value="ACP-like_sf"/>
</dbReference>
<dbReference type="Proteomes" id="UP001156702">
    <property type="component" value="Unassembled WGS sequence"/>
</dbReference>
<dbReference type="InterPro" id="IPR010071">
    <property type="entry name" value="AA_adenyl_dom"/>
</dbReference>
<dbReference type="InterPro" id="IPR045851">
    <property type="entry name" value="AMP-bd_C_sf"/>
</dbReference>
<evidence type="ECO:0000256" key="4">
    <source>
        <dbReference type="ARBA" id="ARBA00022598"/>
    </source>
</evidence>
<dbReference type="PROSITE" id="PS50075">
    <property type="entry name" value="CARRIER"/>
    <property type="match status" value="1"/>
</dbReference>
<dbReference type="InterPro" id="IPR041464">
    <property type="entry name" value="TubC_N"/>
</dbReference>
<keyword evidence="5" id="KW-0479">Metal-binding</keyword>
<comment type="caution">
    <text evidence="7">The sequence shown here is derived from an EMBL/GenBank/DDBJ whole genome shotgun (WGS) entry which is preliminary data.</text>
</comment>
<dbReference type="InterPro" id="IPR025110">
    <property type="entry name" value="AMP-bd_C"/>
</dbReference>
<dbReference type="PROSITE" id="PS00455">
    <property type="entry name" value="AMP_BINDING"/>
    <property type="match status" value="1"/>
</dbReference>
<dbReference type="Pfam" id="PF18563">
    <property type="entry name" value="TubC_N"/>
    <property type="match status" value="1"/>
</dbReference>
<dbReference type="CDD" id="cd19535">
    <property type="entry name" value="Cyc_NRPS"/>
    <property type="match status" value="1"/>
</dbReference>
<keyword evidence="4" id="KW-0436">Ligase</keyword>
<dbReference type="SUPFAM" id="SSF52777">
    <property type="entry name" value="CoA-dependent acyltransferases"/>
    <property type="match status" value="2"/>
</dbReference>
<proteinExistence type="predicted"/>
<evidence type="ECO:0000256" key="1">
    <source>
        <dbReference type="ARBA" id="ARBA00004924"/>
    </source>
</evidence>
<keyword evidence="8" id="KW-1185">Reference proteome</keyword>
<dbReference type="Gene3D" id="3.30.559.30">
    <property type="entry name" value="Nonribosomal peptide synthetase, condensation domain"/>
    <property type="match status" value="1"/>
</dbReference>
<dbReference type="NCBIfam" id="TIGR01733">
    <property type="entry name" value="AA-adenyl-dom"/>
    <property type="match status" value="1"/>
</dbReference>
<dbReference type="Gene3D" id="3.30.559.10">
    <property type="entry name" value="Chloramphenicol acetyltransferase-like domain"/>
    <property type="match status" value="1"/>
</dbReference>
<dbReference type="InterPro" id="IPR001242">
    <property type="entry name" value="Condensation_dom"/>
</dbReference>
<dbReference type="Pfam" id="PF13193">
    <property type="entry name" value="AMP-binding_C"/>
    <property type="match status" value="1"/>
</dbReference>
<keyword evidence="3" id="KW-0597">Phosphoprotein</keyword>
<dbReference type="SUPFAM" id="SSF47336">
    <property type="entry name" value="ACP-like"/>
    <property type="match status" value="1"/>
</dbReference>
<evidence type="ECO:0000313" key="7">
    <source>
        <dbReference type="EMBL" id="GLR54178.1"/>
    </source>
</evidence>
<keyword evidence="2" id="KW-0596">Phosphopantetheine</keyword>
<dbReference type="Gene3D" id="1.10.10.1830">
    <property type="entry name" value="Non-ribosomal peptide synthase, adenylation domain"/>
    <property type="match status" value="1"/>
</dbReference>
<dbReference type="InterPro" id="IPR042099">
    <property type="entry name" value="ANL_N_sf"/>
</dbReference>
<dbReference type="InterPro" id="IPR020845">
    <property type="entry name" value="AMP-binding_CS"/>
</dbReference>
<dbReference type="InterPro" id="IPR020806">
    <property type="entry name" value="PKS_PP-bd"/>
</dbReference>
<evidence type="ECO:0000259" key="6">
    <source>
        <dbReference type="PROSITE" id="PS50075"/>
    </source>
</evidence>
<dbReference type="InterPro" id="IPR057737">
    <property type="entry name" value="Condensation_MtbB-like"/>
</dbReference>
<dbReference type="Pfam" id="PF00550">
    <property type="entry name" value="PP-binding"/>
    <property type="match status" value="1"/>
</dbReference>
<feature type="domain" description="Carrier" evidence="6">
    <location>
        <begin position="1014"/>
        <end position="1089"/>
    </location>
</feature>
<evidence type="ECO:0000313" key="8">
    <source>
        <dbReference type="Proteomes" id="UP001156702"/>
    </source>
</evidence>
<dbReference type="InterPro" id="IPR000873">
    <property type="entry name" value="AMP-dep_synth/lig_dom"/>
</dbReference>
<dbReference type="SMART" id="SM00823">
    <property type="entry name" value="PKS_PP"/>
    <property type="match status" value="1"/>
</dbReference>
<dbReference type="PANTHER" id="PTHR45527">
    <property type="entry name" value="NONRIBOSOMAL PEPTIDE SYNTHETASE"/>
    <property type="match status" value="1"/>
</dbReference>
<dbReference type="RefSeq" id="WP_245081988.1">
    <property type="nucleotide sequence ID" value="NZ_BSOP01000047.1"/>
</dbReference>
<evidence type="ECO:0000256" key="3">
    <source>
        <dbReference type="ARBA" id="ARBA00022553"/>
    </source>
</evidence>
<protein>
    <recommendedName>
        <fullName evidence="6">Carrier domain-containing protein</fullName>
    </recommendedName>
</protein>